<dbReference type="InterPro" id="IPR036271">
    <property type="entry name" value="Tet_transcr_reg_TetR-rel_C_sf"/>
</dbReference>
<gene>
    <name evidence="6" type="ORF">GCM10023144_22120</name>
</gene>
<evidence type="ECO:0000256" key="3">
    <source>
        <dbReference type="ARBA" id="ARBA00023163"/>
    </source>
</evidence>
<dbReference type="Proteomes" id="UP001501671">
    <property type="component" value="Unassembled WGS sequence"/>
</dbReference>
<comment type="caution">
    <text evidence="6">The sequence shown here is derived from an EMBL/GenBank/DDBJ whole genome shotgun (WGS) entry which is preliminary data.</text>
</comment>
<dbReference type="Pfam" id="PF09209">
    <property type="entry name" value="CecR_C"/>
    <property type="match status" value="1"/>
</dbReference>
<dbReference type="PROSITE" id="PS50977">
    <property type="entry name" value="HTH_TETR_2"/>
    <property type="match status" value="1"/>
</dbReference>
<dbReference type="PRINTS" id="PR00455">
    <property type="entry name" value="HTHTETR"/>
</dbReference>
<evidence type="ECO:0000259" key="5">
    <source>
        <dbReference type="PROSITE" id="PS50977"/>
    </source>
</evidence>
<dbReference type="EMBL" id="BAABFO010000009">
    <property type="protein sequence ID" value="GAA4332314.1"/>
    <property type="molecule type" value="Genomic_DNA"/>
</dbReference>
<evidence type="ECO:0000256" key="1">
    <source>
        <dbReference type="ARBA" id="ARBA00023015"/>
    </source>
</evidence>
<dbReference type="Gene3D" id="1.10.357.10">
    <property type="entry name" value="Tetracycline Repressor, domain 2"/>
    <property type="match status" value="1"/>
</dbReference>
<sequence>MATAARPRHPRDGGYARGEETRQRIIEAALDLFGENGFEGTSTRQIAARAGVNAPALQYYFENKEGLYLACARYIADHSWARLAPPVERAEALLARADTSPGRLIGAFCDIQEVIADYLLGPDASKTQSWRLFVAREQGGRGKDGPGGGIAFNVIFRSVSGRVFDVGAQLVSRITGLPPDDPLTLIRMMTLKGPLMYFHGGRSTALAALGWDRIDDARLEMLKRAAREQTGVLLRHWRAQGRRAGGDQRWRRR</sequence>
<dbReference type="PANTHER" id="PTHR30055">
    <property type="entry name" value="HTH-TYPE TRANSCRIPTIONAL REGULATOR RUTR"/>
    <property type="match status" value="1"/>
</dbReference>
<dbReference type="Pfam" id="PF00440">
    <property type="entry name" value="TetR_N"/>
    <property type="match status" value="1"/>
</dbReference>
<organism evidence="6 7">
    <name type="scientific">Pigmentiphaga soli</name>
    <dbReference type="NCBI Taxonomy" id="1007095"/>
    <lineage>
        <taxon>Bacteria</taxon>
        <taxon>Pseudomonadati</taxon>
        <taxon>Pseudomonadota</taxon>
        <taxon>Betaproteobacteria</taxon>
        <taxon>Burkholderiales</taxon>
        <taxon>Alcaligenaceae</taxon>
        <taxon>Pigmentiphaga</taxon>
    </lineage>
</organism>
<evidence type="ECO:0000313" key="7">
    <source>
        <dbReference type="Proteomes" id="UP001501671"/>
    </source>
</evidence>
<dbReference type="InterPro" id="IPR001647">
    <property type="entry name" value="HTH_TetR"/>
</dbReference>
<feature type="DNA-binding region" description="H-T-H motif" evidence="4">
    <location>
        <begin position="42"/>
        <end position="61"/>
    </location>
</feature>
<dbReference type="SUPFAM" id="SSF46689">
    <property type="entry name" value="Homeodomain-like"/>
    <property type="match status" value="1"/>
</dbReference>
<dbReference type="InterPro" id="IPR050109">
    <property type="entry name" value="HTH-type_TetR-like_transc_reg"/>
</dbReference>
<keyword evidence="2 4" id="KW-0238">DNA-binding</keyword>
<keyword evidence="3" id="KW-0804">Transcription</keyword>
<reference evidence="7" key="1">
    <citation type="journal article" date="2019" name="Int. J. Syst. Evol. Microbiol.">
        <title>The Global Catalogue of Microorganisms (GCM) 10K type strain sequencing project: providing services to taxonomists for standard genome sequencing and annotation.</title>
        <authorList>
            <consortium name="The Broad Institute Genomics Platform"/>
            <consortium name="The Broad Institute Genome Sequencing Center for Infectious Disease"/>
            <person name="Wu L."/>
            <person name="Ma J."/>
        </authorList>
    </citation>
    <scope>NUCLEOTIDE SEQUENCE [LARGE SCALE GENOMIC DNA]</scope>
    <source>
        <strain evidence="7">JCM 17666</strain>
    </source>
</reference>
<dbReference type="SUPFAM" id="SSF48498">
    <property type="entry name" value="Tetracyclin repressor-like, C-terminal domain"/>
    <property type="match status" value="1"/>
</dbReference>
<name>A0ABP8GZT2_9BURK</name>
<keyword evidence="1" id="KW-0805">Transcription regulation</keyword>
<proteinExistence type="predicted"/>
<evidence type="ECO:0000313" key="6">
    <source>
        <dbReference type="EMBL" id="GAA4332314.1"/>
    </source>
</evidence>
<feature type="domain" description="HTH tetR-type" evidence="5">
    <location>
        <begin position="19"/>
        <end position="79"/>
    </location>
</feature>
<dbReference type="RefSeq" id="WP_345249309.1">
    <property type="nucleotide sequence ID" value="NZ_BAABFO010000009.1"/>
</dbReference>
<dbReference type="Gene3D" id="1.10.10.60">
    <property type="entry name" value="Homeodomain-like"/>
    <property type="match status" value="1"/>
</dbReference>
<evidence type="ECO:0000256" key="2">
    <source>
        <dbReference type="ARBA" id="ARBA00023125"/>
    </source>
</evidence>
<accession>A0ABP8GZT2</accession>
<dbReference type="InterPro" id="IPR009057">
    <property type="entry name" value="Homeodomain-like_sf"/>
</dbReference>
<dbReference type="InterPro" id="IPR015292">
    <property type="entry name" value="Tscrpt_reg_YbiH_C"/>
</dbReference>
<protein>
    <submittedName>
        <fullName evidence="6">DUF1956 domain-containing protein</fullName>
    </submittedName>
</protein>
<evidence type="ECO:0000256" key="4">
    <source>
        <dbReference type="PROSITE-ProRule" id="PRU00335"/>
    </source>
</evidence>
<dbReference type="PANTHER" id="PTHR30055:SF234">
    <property type="entry name" value="HTH-TYPE TRANSCRIPTIONAL REGULATOR BETI"/>
    <property type="match status" value="1"/>
</dbReference>
<keyword evidence="7" id="KW-1185">Reference proteome</keyword>